<evidence type="ECO:0000313" key="2">
    <source>
        <dbReference type="EMBL" id="EXB99428.1"/>
    </source>
</evidence>
<feature type="compositionally biased region" description="Basic residues" evidence="1">
    <location>
        <begin position="185"/>
        <end position="194"/>
    </location>
</feature>
<name>W9RNE0_9ROSA</name>
<feature type="region of interest" description="Disordered" evidence="1">
    <location>
        <begin position="116"/>
        <end position="208"/>
    </location>
</feature>
<organism evidence="2 3">
    <name type="scientific">Morus notabilis</name>
    <dbReference type="NCBI Taxonomy" id="981085"/>
    <lineage>
        <taxon>Eukaryota</taxon>
        <taxon>Viridiplantae</taxon>
        <taxon>Streptophyta</taxon>
        <taxon>Embryophyta</taxon>
        <taxon>Tracheophyta</taxon>
        <taxon>Spermatophyta</taxon>
        <taxon>Magnoliopsida</taxon>
        <taxon>eudicotyledons</taxon>
        <taxon>Gunneridae</taxon>
        <taxon>Pentapetalae</taxon>
        <taxon>rosids</taxon>
        <taxon>fabids</taxon>
        <taxon>Rosales</taxon>
        <taxon>Moraceae</taxon>
        <taxon>Moreae</taxon>
        <taxon>Morus</taxon>
    </lineage>
</organism>
<dbReference type="EMBL" id="KE345299">
    <property type="protein sequence ID" value="EXB99428.1"/>
    <property type="molecule type" value="Genomic_DNA"/>
</dbReference>
<proteinExistence type="predicted"/>
<dbReference type="AlphaFoldDB" id="W9RNE0"/>
<sequence length="208" mass="22080">MAAEHHLPTKLISGARLSPSWLPNTPSLPKSSLELCEVTGSRQAYSDLVRPRRISSNLAGIIFLFSLDFAMASRDQRHKPTQAPSSLVAALKIGSSSPSLATSVVVPSVTAPSSFARLTSSPAHPPCKPDLANSPVSSSIPVPSLSSSSLAPPPTLPFPSLPDSVPAEPSKWAHRPSPPPNCGRPHLHPRRSHPKPQVIHQKQTGPRL</sequence>
<gene>
    <name evidence="2" type="ORF">L484_016404</name>
</gene>
<keyword evidence="3" id="KW-1185">Reference proteome</keyword>
<evidence type="ECO:0000313" key="3">
    <source>
        <dbReference type="Proteomes" id="UP000030645"/>
    </source>
</evidence>
<accession>W9RNE0</accession>
<feature type="compositionally biased region" description="Pro residues" evidence="1">
    <location>
        <begin position="151"/>
        <end position="160"/>
    </location>
</feature>
<evidence type="ECO:0000256" key="1">
    <source>
        <dbReference type="SAM" id="MobiDB-lite"/>
    </source>
</evidence>
<feature type="compositionally biased region" description="Low complexity" evidence="1">
    <location>
        <begin position="134"/>
        <end position="150"/>
    </location>
</feature>
<dbReference type="Proteomes" id="UP000030645">
    <property type="component" value="Unassembled WGS sequence"/>
</dbReference>
<reference evidence="3" key="1">
    <citation type="submission" date="2013-01" db="EMBL/GenBank/DDBJ databases">
        <title>Draft Genome Sequence of a Mulberry Tree, Morus notabilis C.K. Schneid.</title>
        <authorList>
            <person name="He N."/>
            <person name="Zhao S."/>
        </authorList>
    </citation>
    <scope>NUCLEOTIDE SEQUENCE</scope>
</reference>
<protein>
    <submittedName>
        <fullName evidence="2">Uncharacterized protein</fullName>
    </submittedName>
</protein>